<gene>
    <name evidence="1" type="ORF">GYMLUDRAFT_41948</name>
</gene>
<reference evidence="1 2" key="1">
    <citation type="submission" date="2014-04" db="EMBL/GenBank/DDBJ databases">
        <title>Evolutionary Origins and Diversification of the Mycorrhizal Mutualists.</title>
        <authorList>
            <consortium name="DOE Joint Genome Institute"/>
            <consortium name="Mycorrhizal Genomics Consortium"/>
            <person name="Kohler A."/>
            <person name="Kuo A."/>
            <person name="Nagy L.G."/>
            <person name="Floudas D."/>
            <person name="Copeland A."/>
            <person name="Barry K.W."/>
            <person name="Cichocki N."/>
            <person name="Veneault-Fourrey C."/>
            <person name="LaButti K."/>
            <person name="Lindquist E.A."/>
            <person name="Lipzen A."/>
            <person name="Lundell T."/>
            <person name="Morin E."/>
            <person name="Murat C."/>
            <person name="Riley R."/>
            <person name="Ohm R."/>
            <person name="Sun H."/>
            <person name="Tunlid A."/>
            <person name="Henrissat B."/>
            <person name="Grigoriev I.V."/>
            <person name="Hibbett D.S."/>
            <person name="Martin F."/>
        </authorList>
    </citation>
    <scope>NUCLEOTIDE SEQUENCE [LARGE SCALE GENOMIC DNA]</scope>
    <source>
        <strain evidence="1 2">FD-317 M1</strain>
    </source>
</reference>
<evidence type="ECO:0000313" key="2">
    <source>
        <dbReference type="Proteomes" id="UP000053593"/>
    </source>
</evidence>
<dbReference type="Proteomes" id="UP000053593">
    <property type="component" value="Unassembled WGS sequence"/>
</dbReference>
<keyword evidence="2" id="KW-1185">Reference proteome</keyword>
<protein>
    <submittedName>
        <fullName evidence="1">Uncharacterized protein</fullName>
    </submittedName>
</protein>
<dbReference type="HOGENOM" id="CLU_815246_0_0_1"/>
<sequence>MIPTATDQREKDMADLTKALAKNTTREELLSLLLPVANLNAVDLLLLSPEVQDVRLTAGVLPLLAKLQALLTTTNTTILVNKELQHLHPTVVDHLPLLVKPQVLVLTTMSTITPVSRVLQHPRLTVVDRLLLLVKLQVLVLTMMNTTTQANRELRHPRLTVVDRLLLLVKLQVLVLTTMNTTTLVNREPQRLHPTVALSLEMIWSLVNLTALSTLLTAVWNLNTVLTTATVVQERWSMAATSLPRLLLLNSDPATVVQELWDTAATSHLLLNLHTDTVPTTALAVQAKWKTVLMAATDMVISLLLLNSSTSTVPTLVASTATISIKRWIRICKRYELVTAL</sequence>
<proteinExistence type="predicted"/>
<dbReference type="AlphaFoldDB" id="A0A0D0C337"/>
<name>A0A0D0C337_9AGAR</name>
<feature type="non-terminal residue" evidence="1">
    <location>
        <position position="341"/>
    </location>
</feature>
<evidence type="ECO:0000313" key="1">
    <source>
        <dbReference type="EMBL" id="KIK62496.1"/>
    </source>
</evidence>
<accession>A0A0D0C337</accession>
<organism evidence="1 2">
    <name type="scientific">Collybiopsis luxurians FD-317 M1</name>
    <dbReference type="NCBI Taxonomy" id="944289"/>
    <lineage>
        <taxon>Eukaryota</taxon>
        <taxon>Fungi</taxon>
        <taxon>Dikarya</taxon>
        <taxon>Basidiomycota</taxon>
        <taxon>Agaricomycotina</taxon>
        <taxon>Agaricomycetes</taxon>
        <taxon>Agaricomycetidae</taxon>
        <taxon>Agaricales</taxon>
        <taxon>Marasmiineae</taxon>
        <taxon>Omphalotaceae</taxon>
        <taxon>Collybiopsis</taxon>
        <taxon>Collybiopsis luxurians</taxon>
    </lineage>
</organism>
<dbReference type="EMBL" id="KN834767">
    <property type="protein sequence ID" value="KIK62496.1"/>
    <property type="molecule type" value="Genomic_DNA"/>
</dbReference>